<dbReference type="EMBL" id="JAACLJ010000001">
    <property type="protein sequence ID" value="KAF4595185.1"/>
    <property type="molecule type" value="Genomic_DNA"/>
</dbReference>
<evidence type="ECO:0000313" key="6">
    <source>
        <dbReference type="EMBL" id="KAF4595185.1"/>
    </source>
</evidence>
<dbReference type="OrthoDB" id="5427633at2759"/>
<dbReference type="AlphaFoldDB" id="A0A8H4VGS9"/>
<evidence type="ECO:0000256" key="2">
    <source>
        <dbReference type="ARBA" id="ARBA00023242"/>
    </source>
</evidence>
<keyword evidence="2" id="KW-0539">Nucleus</keyword>
<dbReference type="GO" id="GO:0003682">
    <property type="term" value="F:chromatin binding"/>
    <property type="evidence" value="ECO:0007669"/>
    <property type="project" value="TreeGrafter"/>
</dbReference>
<dbReference type="InterPro" id="IPR006910">
    <property type="entry name" value="Rad21_Rec8_N"/>
</dbReference>
<dbReference type="Pfam" id="PF04825">
    <property type="entry name" value="Rad21_Rec8_N"/>
    <property type="match status" value="1"/>
</dbReference>
<evidence type="ECO:0000259" key="5">
    <source>
        <dbReference type="Pfam" id="PF04825"/>
    </source>
</evidence>
<gene>
    <name evidence="6" type="ORF">GQ602_000798</name>
</gene>
<dbReference type="CDD" id="cd21789">
    <property type="entry name" value="Rad21_Rec8_M_SpRec8p-like"/>
    <property type="match status" value="1"/>
</dbReference>
<dbReference type="GO" id="GO:0007064">
    <property type="term" value="P:mitotic sister chromatid cohesion"/>
    <property type="evidence" value="ECO:0007669"/>
    <property type="project" value="TreeGrafter"/>
</dbReference>
<feature type="compositionally biased region" description="Basic and acidic residues" evidence="3">
    <location>
        <begin position="443"/>
        <end position="460"/>
    </location>
</feature>
<name>A0A8H4VGS9_9HYPO</name>
<dbReference type="PANTHER" id="PTHR12585">
    <property type="entry name" value="SCC1 / RAD21 FAMILY MEMBER"/>
    <property type="match status" value="1"/>
</dbReference>
<evidence type="ECO:0000256" key="3">
    <source>
        <dbReference type="SAM" id="MobiDB-lite"/>
    </source>
</evidence>
<evidence type="ECO:0000259" key="4">
    <source>
        <dbReference type="Pfam" id="PF04824"/>
    </source>
</evidence>
<evidence type="ECO:0000256" key="1">
    <source>
        <dbReference type="ARBA" id="ARBA00004123"/>
    </source>
</evidence>
<protein>
    <submittedName>
        <fullName evidence="6">Meiotic recombination protein rec8</fullName>
    </submittedName>
</protein>
<keyword evidence="7" id="KW-1185">Reference proteome</keyword>
<dbReference type="GO" id="GO:0005634">
    <property type="term" value="C:nucleus"/>
    <property type="evidence" value="ECO:0007669"/>
    <property type="project" value="UniProtKB-SubCell"/>
</dbReference>
<feature type="domain" description="Rad21/Rec8-like protein C-terminal eukaryotic" evidence="4">
    <location>
        <begin position="588"/>
        <end position="616"/>
    </location>
</feature>
<reference evidence="6 7" key="1">
    <citation type="journal article" date="2020" name="G3 (Bethesda)">
        <title>Genetic Underpinnings of Host Manipulation by Ophiocordyceps as Revealed by Comparative Transcriptomics.</title>
        <authorList>
            <person name="Will I."/>
            <person name="Das B."/>
            <person name="Trinh T."/>
            <person name="Brachmann A."/>
            <person name="Ohm R.A."/>
            <person name="de Bekker C."/>
        </authorList>
    </citation>
    <scope>NUCLEOTIDE SEQUENCE [LARGE SCALE GENOMIC DNA]</scope>
    <source>
        <strain evidence="6 7">EC05</strain>
    </source>
</reference>
<comment type="subcellular location">
    <subcellularLocation>
        <location evidence="1">Nucleus</location>
    </subcellularLocation>
</comment>
<dbReference type="InterPro" id="IPR006909">
    <property type="entry name" value="Rad21/Rec8_C_eu"/>
</dbReference>
<dbReference type="GO" id="GO:0030892">
    <property type="term" value="C:mitotic cohesin complex"/>
    <property type="evidence" value="ECO:0007669"/>
    <property type="project" value="TreeGrafter"/>
</dbReference>
<dbReference type="Proteomes" id="UP000562929">
    <property type="component" value="Unassembled WGS sequence"/>
</dbReference>
<dbReference type="Pfam" id="PF04824">
    <property type="entry name" value="Rad21_Rec8"/>
    <property type="match status" value="1"/>
</dbReference>
<comment type="caution">
    <text evidence="6">The sequence shown here is derived from an EMBL/GenBank/DDBJ whole genome shotgun (WGS) entry which is preliminary data.</text>
</comment>
<accession>A0A8H4VGS9</accession>
<proteinExistence type="predicted"/>
<sequence length="640" mass="69343">MFYSHEILSNSQYGVATVWLAATVAASKGGGALRRLTKKAVQEVNVPKACETIINPGAPLALRLQGSLLYGVSRVFSEQCRYVLSDAEKTQSDMMTFFRLVQTNETDPEAGKTKRHLIMLQDDPGFDLFSTLPNLDSLLASQHIVGIPSQGSSNNFSFMTPGGGLSQVSLSSGREDFAPLSLGLQSSSSRADAYQLPLQLGNRSSPLAKHGPQQQDGQNMPEFQPFAVDDELEHVSGIGLDFDGQGNLIGFIEPELPPPPVEDERVDVVGTEERLLQSVGEEQVLSLGDAPVARPTMDKGSEGDASYITVATSAQASAENRRGPGRPRRVVTMLDDADHISRNEFRGWTDNYVDNMKASRKNLHKKTTTTTTAQARKRAYALMYGNRIAGIGLPTGLLGIPHPLASDFAGPALEANLRPEGSSEKRGRRRTSTEAFSQGGEEDERRVRQKPHGDAAELGRDNGPLEDPPTPEMGMEPAHPLSERRSSSMMPWSRAPSAARSLPKVTPSPLHGRGSAIASIERRDDDMEIDQGSPLAPIDFSPEQQASGPLDHATQAFLTYAAKQAADQEHRVRDGRRWLEFDDIAGPETHDRSVAAQAFLHVLSLATKGVVRVEQEGVERGEAFGVIRVGFAAPESESVI</sequence>
<organism evidence="6 7">
    <name type="scientific">Ophiocordyceps camponoti-floridani</name>
    <dbReference type="NCBI Taxonomy" id="2030778"/>
    <lineage>
        <taxon>Eukaryota</taxon>
        <taxon>Fungi</taxon>
        <taxon>Dikarya</taxon>
        <taxon>Ascomycota</taxon>
        <taxon>Pezizomycotina</taxon>
        <taxon>Sordariomycetes</taxon>
        <taxon>Hypocreomycetidae</taxon>
        <taxon>Hypocreales</taxon>
        <taxon>Ophiocordycipitaceae</taxon>
        <taxon>Ophiocordyceps</taxon>
    </lineage>
</organism>
<dbReference type="PANTHER" id="PTHR12585:SF70">
    <property type="entry name" value="RAD21_REC8 N TERMINAL DOMAIN PROTEIN (AFU_ORTHOLOGUE AFUA_6G02900)"/>
    <property type="match status" value="1"/>
</dbReference>
<feature type="domain" description="Rad21/Rec8-like protein N-terminal" evidence="5">
    <location>
        <begin position="1"/>
        <end position="114"/>
    </location>
</feature>
<evidence type="ECO:0000313" key="7">
    <source>
        <dbReference type="Proteomes" id="UP000562929"/>
    </source>
</evidence>
<feature type="region of interest" description="Disordered" evidence="3">
    <location>
        <begin position="415"/>
        <end position="492"/>
    </location>
</feature>
<dbReference type="InterPro" id="IPR039781">
    <property type="entry name" value="Rad21/Rec8-like"/>
</dbReference>